<proteinExistence type="predicted"/>
<feature type="transmembrane region" description="Helical" evidence="1">
    <location>
        <begin position="289"/>
        <end position="310"/>
    </location>
</feature>
<keyword evidence="1" id="KW-0472">Membrane</keyword>
<keyword evidence="1" id="KW-0812">Transmembrane</keyword>
<evidence type="ECO:0000313" key="2">
    <source>
        <dbReference type="EMBL" id="GFH28502.1"/>
    </source>
</evidence>
<accession>A0A6A0A7N2</accession>
<organism evidence="2 3">
    <name type="scientific">Haematococcus lacustris</name>
    <name type="common">Green alga</name>
    <name type="synonym">Haematococcus pluvialis</name>
    <dbReference type="NCBI Taxonomy" id="44745"/>
    <lineage>
        <taxon>Eukaryota</taxon>
        <taxon>Viridiplantae</taxon>
        <taxon>Chlorophyta</taxon>
        <taxon>core chlorophytes</taxon>
        <taxon>Chlorophyceae</taxon>
        <taxon>CS clade</taxon>
        <taxon>Chlamydomonadales</taxon>
        <taxon>Haematococcaceae</taxon>
        <taxon>Haematococcus</taxon>
    </lineage>
</organism>
<comment type="caution">
    <text evidence="2">The sequence shown here is derived from an EMBL/GenBank/DDBJ whole genome shotgun (WGS) entry which is preliminary data.</text>
</comment>
<keyword evidence="1" id="KW-1133">Transmembrane helix</keyword>
<gene>
    <name evidence="2" type="ORF">HaLaN_27005</name>
</gene>
<keyword evidence="3" id="KW-1185">Reference proteome</keyword>
<dbReference type="EMBL" id="BLLF01003905">
    <property type="protein sequence ID" value="GFH28502.1"/>
    <property type="molecule type" value="Genomic_DNA"/>
</dbReference>
<sequence length="335" mass="35643">MAGIVGRPRCGVLTRASQLCTDTPSILRFNPADVKMSQARRGWQNLPFQLRASREERLWGLVLFFDLGFGAAQVPTQLVAGDATAAEAASSTHSASTSPEAPPEVAVFTTHPGAADTHYNQLILNFPRAVKVGPTACLLIGVEGKGPALCCSSAAAPWPSTLSLHWSGALSVDPYKTVFCLCGVSHAHGMHMAHTWHTHRHGRLPPTALPDPLGLHRRVGMTKHALMLLLSLLGLGWLVSQLRVAQAGALLALGWQLSLVWLVAQLQWPPPALPNALHVQRCIAVPVRPLAWLRCLLGFGSLAMGLAFALGGLDGLSCINALAVLNWQGSAGPRL</sequence>
<protein>
    <submittedName>
        <fullName evidence="2">Uncharacterized protein</fullName>
    </submittedName>
</protein>
<dbReference type="AlphaFoldDB" id="A0A6A0A7N2"/>
<dbReference type="Gene3D" id="2.70.160.11">
    <property type="entry name" value="Hnrnp arginine n-methyltransferase1"/>
    <property type="match status" value="1"/>
</dbReference>
<evidence type="ECO:0000313" key="3">
    <source>
        <dbReference type="Proteomes" id="UP000485058"/>
    </source>
</evidence>
<dbReference type="Proteomes" id="UP000485058">
    <property type="component" value="Unassembled WGS sequence"/>
</dbReference>
<name>A0A6A0A7N2_HAELA</name>
<reference evidence="2 3" key="1">
    <citation type="submission" date="2020-02" db="EMBL/GenBank/DDBJ databases">
        <title>Draft genome sequence of Haematococcus lacustris strain NIES-144.</title>
        <authorList>
            <person name="Morimoto D."/>
            <person name="Nakagawa S."/>
            <person name="Yoshida T."/>
            <person name="Sawayama S."/>
        </authorList>
    </citation>
    <scope>NUCLEOTIDE SEQUENCE [LARGE SCALE GENOMIC DNA]</scope>
    <source>
        <strain evidence="2 3">NIES-144</strain>
    </source>
</reference>
<evidence type="ECO:0000256" key="1">
    <source>
        <dbReference type="SAM" id="Phobius"/>
    </source>
</evidence>